<proteinExistence type="inferred from homology"/>
<evidence type="ECO:0000256" key="6">
    <source>
        <dbReference type="ARBA" id="ARBA00022989"/>
    </source>
</evidence>
<evidence type="ECO:0000313" key="12">
    <source>
        <dbReference type="Proteomes" id="UP000323632"/>
    </source>
</evidence>
<dbReference type="Pfam" id="PF20216">
    <property type="entry name" value="DUF6576"/>
    <property type="match status" value="1"/>
</dbReference>
<accession>A0A5M6CRY5</accession>
<comment type="caution">
    <text evidence="11">The sequence shown here is derived from an EMBL/GenBank/DDBJ whole genome shotgun (WGS) entry which is preliminary data.</text>
</comment>
<feature type="transmembrane region" description="Helical" evidence="8">
    <location>
        <begin position="96"/>
        <end position="115"/>
    </location>
</feature>
<evidence type="ECO:0000256" key="3">
    <source>
        <dbReference type="ARBA" id="ARBA00022670"/>
    </source>
</evidence>
<organism evidence="11 12">
    <name type="scientific">Taibaiella lutea</name>
    <dbReference type="NCBI Taxonomy" id="2608001"/>
    <lineage>
        <taxon>Bacteria</taxon>
        <taxon>Pseudomonadati</taxon>
        <taxon>Bacteroidota</taxon>
        <taxon>Chitinophagia</taxon>
        <taxon>Chitinophagales</taxon>
        <taxon>Chitinophagaceae</taxon>
        <taxon>Taibaiella</taxon>
    </lineage>
</organism>
<evidence type="ECO:0000256" key="8">
    <source>
        <dbReference type="SAM" id="Phobius"/>
    </source>
</evidence>
<feature type="transmembrane region" description="Helical" evidence="8">
    <location>
        <begin position="127"/>
        <end position="149"/>
    </location>
</feature>
<evidence type="ECO:0000313" key="11">
    <source>
        <dbReference type="EMBL" id="KAA5537160.1"/>
    </source>
</evidence>
<dbReference type="GO" id="GO:0004252">
    <property type="term" value="F:serine-type endopeptidase activity"/>
    <property type="evidence" value="ECO:0007669"/>
    <property type="project" value="InterPro"/>
</dbReference>
<keyword evidence="3 11" id="KW-0645">Protease</keyword>
<dbReference type="EMBL" id="VWSH01000001">
    <property type="protein sequence ID" value="KAA5537160.1"/>
    <property type="molecule type" value="Genomic_DNA"/>
</dbReference>
<dbReference type="PANTHER" id="PTHR43066:SF1">
    <property type="entry name" value="RHOMBOID PROTEIN 2"/>
    <property type="match status" value="1"/>
</dbReference>
<dbReference type="InterPro" id="IPR022764">
    <property type="entry name" value="Peptidase_S54_rhomboid_dom"/>
</dbReference>
<reference evidence="11 12" key="1">
    <citation type="submission" date="2019-09" db="EMBL/GenBank/DDBJ databases">
        <title>Genome sequence and assembly of Taibaiella sp.</title>
        <authorList>
            <person name="Chhetri G."/>
        </authorList>
    </citation>
    <scope>NUCLEOTIDE SEQUENCE [LARGE SCALE GENOMIC DNA]</scope>
    <source>
        <strain evidence="11 12">KVB11</strain>
    </source>
</reference>
<dbReference type="SUPFAM" id="SSF144091">
    <property type="entry name" value="Rhomboid-like"/>
    <property type="match status" value="1"/>
</dbReference>
<dbReference type="GO" id="GO:0006508">
    <property type="term" value="P:proteolysis"/>
    <property type="evidence" value="ECO:0007669"/>
    <property type="project" value="UniProtKB-KW"/>
</dbReference>
<dbReference type="AlphaFoldDB" id="A0A5M6CRY5"/>
<feature type="domain" description="DUF6576" evidence="10">
    <location>
        <begin position="280"/>
        <end position="312"/>
    </location>
</feature>
<evidence type="ECO:0000259" key="10">
    <source>
        <dbReference type="Pfam" id="PF20216"/>
    </source>
</evidence>
<comment type="subcellular location">
    <subcellularLocation>
        <location evidence="1">Membrane</location>
        <topology evidence="1">Multi-pass membrane protein</topology>
    </subcellularLocation>
</comment>
<feature type="transmembrane region" description="Helical" evidence="8">
    <location>
        <begin position="211"/>
        <end position="228"/>
    </location>
</feature>
<evidence type="ECO:0000256" key="7">
    <source>
        <dbReference type="ARBA" id="ARBA00023136"/>
    </source>
</evidence>
<feature type="transmembrane region" description="Helical" evidence="8">
    <location>
        <begin position="21"/>
        <end position="45"/>
    </location>
</feature>
<protein>
    <submittedName>
        <fullName evidence="11">Rhomboid family intramembrane serine protease</fullName>
    </submittedName>
</protein>
<name>A0A5M6CRY5_9BACT</name>
<evidence type="ECO:0000259" key="9">
    <source>
        <dbReference type="Pfam" id="PF01694"/>
    </source>
</evidence>
<evidence type="ECO:0000256" key="4">
    <source>
        <dbReference type="ARBA" id="ARBA00022692"/>
    </source>
</evidence>
<feature type="transmembrane region" description="Helical" evidence="8">
    <location>
        <begin position="155"/>
        <end position="175"/>
    </location>
</feature>
<sequence>MKTAFSRGNLNKLSNYGQNALMQLVLASAIGFILSYIICVIIIVITPGQQILVNGSLETVSFSNVISPHIALQPFSAFIHKPWVLLTYPWAHTGPTIFAAFFNLLSNMLWLYCFGSVIQTLIGYKEIIPLFIFSYILSGCIYLGVTAIWPDIPGSTMALGALPSITAFAIGAITLSPKYKFYLGERLSIPLWAILALFLLLNIGVFSNGNYNMLILAAGGALVGFTYIKLLKSGYQPGGILYGISSKIQSWFSPEEYNEKYHQRKRQETFRQLQPKPKSNEDSIDSILDKINMKGYDSLTAEEKETLMKASKES</sequence>
<keyword evidence="12" id="KW-1185">Reference proteome</keyword>
<evidence type="ECO:0000256" key="5">
    <source>
        <dbReference type="ARBA" id="ARBA00022801"/>
    </source>
</evidence>
<dbReference type="Proteomes" id="UP000323632">
    <property type="component" value="Unassembled WGS sequence"/>
</dbReference>
<gene>
    <name evidence="11" type="ORF">F0919_05670</name>
</gene>
<feature type="domain" description="Peptidase S54 rhomboid" evidence="9">
    <location>
        <begin position="82"/>
        <end position="231"/>
    </location>
</feature>
<keyword evidence="5" id="KW-0378">Hydrolase</keyword>
<feature type="transmembrane region" description="Helical" evidence="8">
    <location>
        <begin position="187"/>
        <end position="205"/>
    </location>
</feature>
<keyword evidence="6 8" id="KW-1133">Transmembrane helix</keyword>
<dbReference type="PANTHER" id="PTHR43066">
    <property type="entry name" value="RHOMBOID-RELATED PROTEIN"/>
    <property type="match status" value="1"/>
</dbReference>
<keyword evidence="7 8" id="KW-0472">Membrane</keyword>
<dbReference type="Pfam" id="PF01694">
    <property type="entry name" value="Rhomboid"/>
    <property type="match status" value="1"/>
</dbReference>
<dbReference type="InterPro" id="IPR046483">
    <property type="entry name" value="DUF6576"/>
</dbReference>
<evidence type="ECO:0000256" key="2">
    <source>
        <dbReference type="ARBA" id="ARBA00009045"/>
    </source>
</evidence>
<dbReference type="Gene3D" id="1.20.1540.10">
    <property type="entry name" value="Rhomboid-like"/>
    <property type="match status" value="1"/>
</dbReference>
<comment type="similarity">
    <text evidence="2">Belongs to the peptidase S54 family.</text>
</comment>
<dbReference type="GO" id="GO:0016020">
    <property type="term" value="C:membrane"/>
    <property type="evidence" value="ECO:0007669"/>
    <property type="project" value="UniProtKB-SubCell"/>
</dbReference>
<keyword evidence="4 8" id="KW-0812">Transmembrane</keyword>
<dbReference type="InterPro" id="IPR035952">
    <property type="entry name" value="Rhomboid-like_sf"/>
</dbReference>
<evidence type="ECO:0000256" key="1">
    <source>
        <dbReference type="ARBA" id="ARBA00004141"/>
    </source>
</evidence>